<protein>
    <recommendedName>
        <fullName evidence="6 8">Small ribosomal subunit protein uS8</fullName>
    </recommendedName>
</protein>
<keyword evidence="10" id="KW-1185">Reference proteome</keyword>
<dbReference type="GO" id="GO:0003735">
    <property type="term" value="F:structural constituent of ribosome"/>
    <property type="evidence" value="ECO:0007669"/>
    <property type="project" value="InterPro"/>
</dbReference>
<comment type="similarity">
    <text evidence="1 8">Belongs to the universal ribosomal protein uS8 family.</text>
</comment>
<proteinExistence type="inferred from homology"/>
<evidence type="ECO:0000313" key="9">
    <source>
        <dbReference type="EMBL" id="CUT17364.1"/>
    </source>
</evidence>
<keyword evidence="3 8" id="KW-0694">RNA-binding</keyword>
<name>A0A0S4M7J3_9BURK</name>
<dbReference type="Pfam" id="PF00410">
    <property type="entry name" value="Ribosomal_S8"/>
    <property type="match status" value="1"/>
</dbReference>
<dbReference type="PATRIC" id="fig|1561003.3.peg.532"/>
<dbReference type="GO" id="GO:0019843">
    <property type="term" value="F:rRNA binding"/>
    <property type="evidence" value="ECO:0007669"/>
    <property type="project" value="UniProtKB-UniRule"/>
</dbReference>
<evidence type="ECO:0000256" key="4">
    <source>
        <dbReference type="ARBA" id="ARBA00022980"/>
    </source>
</evidence>
<evidence type="ECO:0000256" key="7">
    <source>
        <dbReference type="ARBA" id="ARBA00046740"/>
    </source>
</evidence>
<dbReference type="GO" id="GO:0006412">
    <property type="term" value="P:translation"/>
    <property type="evidence" value="ECO:0007669"/>
    <property type="project" value="UniProtKB-UniRule"/>
</dbReference>
<accession>A0A0S4M7J3</accession>
<dbReference type="EMBL" id="LN906597">
    <property type="protein sequence ID" value="CUT17364.1"/>
    <property type="molecule type" value="Genomic_DNA"/>
</dbReference>
<gene>
    <name evidence="8 9" type="primary">rpsH</name>
    <name evidence="9" type="ORF">Ark11_0519</name>
</gene>
<dbReference type="STRING" id="1561003.Ark11_0519"/>
<evidence type="ECO:0000256" key="8">
    <source>
        <dbReference type="HAMAP-Rule" id="MF_01302"/>
    </source>
</evidence>
<evidence type="ECO:0000256" key="2">
    <source>
        <dbReference type="ARBA" id="ARBA00022730"/>
    </source>
</evidence>
<dbReference type="PANTHER" id="PTHR11758">
    <property type="entry name" value="40S RIBOSOMAL PROTEIN S15A"/>
    <property type="match status" value="1"/>
</dbReference>
<dbReference type="RefSeq" id="WP_092342231.1">
    <property type="nucleotide sequence ID" value="NZ_FLSL01000099.1"/>
</dbReference>
<dbReference type="Gene3D" id="3.30.1490.10">
    <property type="match status" value="1"/>
</dbReference>
<keyword evidence="2 8" id="KW-0699">rRNA-binding</keyword>
<dbReference type="GO" id="GO:1990904">
    <property type="term" value="C:ribonucleoprotein complex"/>
    <property type="evidence" value="ECO:0007669"/>
    <property type="project" value="UniProtKB-KW"/>
</dbReference>
<dbReference type="HAMAP" id="MF_01302_B">
    <property type="entry name" value="Ribosomal_uS8_B"/>
    <property type="match status" value="1"/>
</dbReference>
<dbReference type="OrthoDB" id="9802617at2"/>
<sequence length="132" mass="14280">MSLSDPVADMLTRIRNAHMAKKLSVEVVSSRLIKSIASVLLGDGYIESYEAFSPRKGVEYLRIFLKYYAGFPVISTISRVSRPGLRAYASKSSLPDVVNGLGVAIMTTSSGVMTNKEAKKRGIGGEVICFVS</sequence>
<keyword evidence="4 8" id="KW-0689">Ribosomal protein</keyword>
<dbReference type="InterPro" id="IPR035987">
    <property type="entry name" value="Ribosomal_uS8_sf"/>
</dbReference>
<dbReference type="GO" id="GO:0005737">
    <property type="term" value="C:cytoplasm"/>
    <property type="evidence" value="ECO:0007669"/>
    <property type="project" value="UniProtKB-ARBA"/>
</dbReference>
<dbReference type="Proteomes" id="UP000198651">
    <property type="component" value="Chromosome I"/>
</dbReference>
<organism evidence="9 10">
    <name type="scientific">Candidatus Ichthyocystis hellenicum</name>
    <dbReference type="NCBI Taxonomy" id="1561003"/>
    <lineage>
        <taxon>Bacteria</taxon>
        <taxon>Pseudomonadati</taxon>
        <taxon>Pseudomonadota</taxon>
        <taxon>Betaproteobacteria</taxon>
        <taxon>Burkholderiales</taxon>
        <taxon>Candidatus Ichthyocystis</taxon>
    </lineage>
</organism>
<evidence type="ECO:0000256" key="3">
    <source>
        <dbReference type="ARBA" id="ARBA00022884"/>
    </source>
</evidence>
<evidence type="ECO:0000313" key="10">
    <source>
        <dbReference type="Proteomes" id="UP000198651"/>
    </source>
</evidence>
<comment type="subunit">
    <text evidence="7 8">Part of the 30S ribosomal subunit. Contacts proteins S5 and S12.</text>
</comment>
<comment type="function">
    <text evidence="8">One of the primary rRNA binding proteins, it binds directly to 16S rRNA central domain where it helps coordinate assembly of the platform of the 30S subunit.</text>
</comment>
<reference evidence="10" key="1">
    <citation type="submission" date="2015-11" db="EMBL/GenBank/DDBJ databases">
        <authorList>
            <person name="Seth-Smith H.M.B."/>
        </authorList>
    </citation>
    <scope>NUCLEOTIDE SEQUENCE [LARGE SCALE GENOMIC DNA]</scope>
    <source>
        <strain evidence="10">2013Ark11</strain>
    </source>
</reference>
<dbReference type="SUPFAM" id="SSF56047">
    <property type="entry name" value="Ribosomal protein S8"/>
    <property type="match status" value="1"/>
</dbReference>
<dbReference type="FunFam" id="3.30.1490.10:FF:000001">
    <property type="entry name" value="30S ribosomal protein S8"/>
    <property type="match status" value="1"/>
</dbReference>
<dbReference type="AlphaFoldDB" id="A0A0S4M7J3"/>
<dbReference type="InterPro" id="IPR000630">
    <property type="entry name" value="Ribosomal_uS8"/>
</dbReference>
<dbReference type="FunFam" id="3.30.1370.30:FF:000002">
    <property type="entry name" value="30S ribosomal protein S8"/>
    <property type="match status" value="1"/>
</dbReference>
<dbReference type="Gene3D" id="3.30.1370.30">
    <property type="match status" value="1"/>
</dbReference>
<evidence type="ECO:0000256" key="6">
    <source>
        <dbReference type="ARBA" id="ARBA00035258"/>
    </source>
</evidence>
<keyword evidence="5 8" id="KW-0687">Ribonucleoprotein</keyword>
<dbReference type="NCBIfam" id="NF001109">
    <property type="entry name" value="PRK00136.1"/>
    <property type="match status" value="1"/>
</dbReference>
<evidence type="ECO:0000256" key="1">
    <source>
        <dbReference type="ARBA" id="ARBA00006471"/>
    </source>
</evidence>
<dbReference type="GO" id="GO:0005840">
    <property type="term" value="C:ribosome"/>
    <property type="evidence" value="ECO:0007669"/>
    <property type="project" value="UniProtKB-KW"/>
</dbReference>
<evidence type="ECO:0000256" key="5">
    <source>
        <dbReference type="ARBA" id="ARBA00023274"/>
    </source>
</evidence>